<evidence type="ECO:0000313" key="3">
    <source>
        <dbReference type="Proteomes" id="UP000525298"/>
    </source>
</evidence>
<feature type="transmembrane region" description="Helical" evidence="1">
    <location>
        <begin position="134"/>
        <end position="153"/>
    </location>
</feature>
<dbReference type="RefSeq" id="WP_181551732.1">
    <property type="nucleotide sequence ID" value="NZ_JACDUS010000006.1"/>
</dbReference>
<name>A0A7W0CAI0_9BACT</name>
<reference evidence="2 3" key="1">
    <citation type="submission" date="2020-07" db="EMBL/GenBank/DDBJ databases">
        <title>Genomic Encyclopedia of Type Strains, Phase IV (KMG-IV): sequencing the most valuable type-strain genomes for metagenomic binning, comparative biology and taxonomic classification.</title>
        <authorList>
            <person name="Goeker M."/>
        </authorList>
    </citation>
    <scope>NUCLEOTIDE SEQUENCE [LARGE SCALE GENOMIC DNA]</scope>
    <source>
        <strain evidence="2 3">DSM 17721</strain>
    </source>
</reference>
<feature type="transmembrane region" description="Helical" evidence="1">
    <location>
        <begin position="27"/>
        <end position="46"/>
    </location>
</feature>
<evidence type="ECO:0008006" key="4">
    <source>
        <dbReference type="Google" id="ProtNLM"/>
    </source>
</evidence>
<dbReference type="Proteomes" id="UP000525298">
    <property type="component" value="Unassembled WGS sequence"/>
</dbReference>
<keyword evidence="1" id="KW-1133">Transmembrane helix</keyword>
<dbReference type="AlphaFoldDB" id="A0A7W0CAI0"/>
<proteinExistence type="predicted"/>
<comment type="caution">
    <text evidence="2">The sequence shown here is derived from an EMBL/GenBank/DDBJ whole genome shotgun (WGS) entry which is preliminary data.</text>
</comment>
<feature type="transmembrane region" description="Helical" evidence="1">
    <location>
        <begin position="62"/>
        <end position="81"/>
    </location>
</feature>
<dbReference type="EMBL" id="JACDUS010000006">
    <property type="protein sequence ID" value="MBA2882087.1"/>
    <property type="molecule type" value="Genomic_DNA"/>
</dbReference>
<evidence type="ECO:0000256" key="1">
    <source>
        <dbReference type="SAM" id="Phobius"/>
    </source>
</evidence>
<sequence length="154" mass="17511">MSQVNLEFACGEQRSELTHHRQRRQQIFVWSNSILLVIFGASLAANQNSHCFSIKEGIPERILVSVLVTALTFFCVSWQWYHRKREVRHQQNIGKIYGVMGLAGCENSIYPGHYDKWGKESDFLGTLLLKPSRLAATALIGICTLSAVWVDLIF</sequence>
<keyword evidence="1" id="KW-0472">Membrane</keyword>
<accession>A0A7W0CAI0</accession>
<protein>
    <recommendedName>
        <fullName evidence="4">Transmembrane protein</fullName>
    </recommendedName>
</protein>
<organism evidence="2 3">
    <name type="scientific">Desulfosalsimonas propionicica</name>
    <dbReference type="NCBI Taxonomy" id="332175"/>
    <lineage>
        <taxon>Bacteria</taxon>
        <taxon>Pseudomonadati</taxon>
        <taxon>Thermodesulfobacteriota</taxon>
        <taxon>Desulfobacteria</taxon>
        <taxon>Desulfobacterales</taxon>
        <taxon>Desulfosalsimonadaceae</taxon>
        <taxon>Desulfosalsimonas</taxon>
    </lineage>
</organism>
<keyword evidence="1" id="KW-0812">Transmembrane</keyword>
<gene>
    <name evidence="2" type="ORF">HNR65_002421</name>
</gene>
<keyword evidence="3" id="KW-1185">Reference proteome</keyword>
<evidence type="ECO:0000313" key="2">
    <source>
        <dbReference type="EMBL" id="MBA2882087.1"/>
    </source>
</evidence>